<evidence type="ECO:0000256" key="2">
    <source>
        <dbReference type="ARBA" id="ARBA00012003"/>
    </source>
</evidence>
<dbReference type="PANTHER" id="PTHR12303:SF6">
    <property type="entry name" value="CARNOSINE N-METHYLTRANSFERASE"/>
    <property type="match status" value="1"/>
</dbReference>
<organism evidence="7 8">
    <name type="scientific">Cordyceps militaris</name>
    <name type="common">Caterpillar fungus</name>
    <name type="synonym">Clavaria militaris</name>
    <dbReference type="NCBI Taxonomy" id="73501"/>
    <lineage>
        <taxon>Eukaryota</taxon>
        <taxon>Fungi</taxon>
        <taxon>Dikarya</taxon>
        <taxon>Ascomycota</taxon>
        <taxon>Pezizomycotina</taxon>
        <taxon>Sordariomycetes</taxon>
        <taxon>Hypocreomycetidae</taxon>
        <taxon>Hypocreales</taxon>
        <taxon>Cordycipitaceae</taxon>
        <taxon>Cordyceps</taxon>
    </lineage>
</organism>
<keyword evidence="3" id="KW-0489">Methyltransferase</keyword>
<dbReference type="InterPro" id="IPR029063">
    <property type="entry name" value="SAM-dependent_MTases_sf"/>
</dbReference>
<dbReference type="Proteomes" id="UP000323067">
    <property type="component" value="Chromosome iv"/>
</dbReference>
<gene>
    <name evidence="7" type="ORF">A9K55_003023</name>
</gene>
<dbReference type="GO" id="GO:0032259">
    <property type="term" value="P:methylation"/>
    <property type="evidence" value="ECO:0007669"/>
    <property type="project" value="UniProtKB-KW"/>
</dbReference>
<accession>A0A2H4S5U0</accession>
<dbReference type="Gene3D" id="3.40.50.150">
    <property type="entry name" value="Vaccinia Virus protein VP39"/>
    <property type="match status" value="1"/>
</dbReference>
<dbReference type="SMART" id="SM01296">
    <property type="entry name" value="N2227"/>
    <property type="match status" value="1"/>
</dbReference>
<proteinExistence type="inferred from homology"/>
<dbReference type="EC" id="2.1.1.22" evidence="2"/>
<dbReference type="VEuPathDB" id="FungiDB:CCM_05641"/>
<evidence type="ECO:0000256" key="3">
    <source>
        <dbReference type="ARBA" id="ARBA00022603"/>
    </source>
</evidence>
<evidence type="ECO:0000256" key="1">
    <source>
        <dbReference type="ARBA" id="ARBA00010086"/>
    </source>
</evidence>
<keyword evidence="4" id="KW-0808">Transferase</keyword>
<dbReference type="VEuPathDB" id="FungiDB:A9K55_003023"/>
<protein>
    <recommendedName>
        <fullName evidence="2">carnosine N-methyltransferase</fullName>
        <ecNumber evidence="2">2.1.1.22</ecNumber>
    </recommendedName>
</protein>
<dbReference type="SUPFAM" id="SSF53335">
    <property type="entry name" value="S-adenosyl-L-methionine-dependent methyltransferases"/>
    <property type="match status" value="1"/>
</dbReference>
<reference evidence="7 8" key="1">
    <citation type="journal article" date="2017" name="BMC Genomics">
        <title>Chromosome level assembly and secondary metabolite potential of the parasitic fungus Cordyceps militaris.</title>
        <authorList>
            <person name="Kramer G.J."/>
            <person name="Nodwell J.R."/>
        </authorList>
    </citation>
    <scope>NUCLEOTIDE SEQUENCE [LARGE SCALE GENOMIC DNA]</scope>
    <source>
        <strain evidence="7 8">ATCC 34164</strain>
    </source>
</reference>
<comment type="similarity">
    <text evidence="1">Belongs to the carnosine N-methyltransferase family.</text>
</comment>
<dbReference type="AlphaFoldDB" id="A0A2H4S5U0"/>
<feature type="compositionally biased region" description="Polar residues" evidence="6">
    <location>
        <begin position="1"/>
        <end position="14"/>
    </location>
</feature>
<dbReference type="PANTHER" id="PTHR12303">
    <property type="entry name" value="CARNOSINE N-METHYLTRANSFERASE"/>
    <property type="match status" value="1"/>
</dbReference>
<evidence type="ECO:0000313" key="8">
    <source>
        <dbReference type="Proteomes" id="UP000323067"/>
    </source>
</evidence>
<dbReference type="GO" id="GO:0030735">
    <property type="term" value="F:carnosine N-methyltransferase activity"/>
    <property type="evidence" value="ECO:0007669"/>
    <property type="project" value="UniProtKB-EC"/>
</dbReference>
<keyword evidence="5" id="KW-0949">S-adenosyl-L-methionine</keyword>
<sequence length="640" mass="68919">MTTEANPAGQNASAQPHFPEESAWGGVEDNMGDPEEVRVIFSALDSFSQYAKVAHFNVTHLRRRSFYALPQAQWQMLAGPPFNFLETLDKADAAIDSNAELARAILQSGLQAFQGMVDGPGGGVADARMPHEWSGVAKHLDIDKARSTIRQFYRDWTADGAREREASYGPIMKALAEEKSKTASDTPYKVLVPGAGLGRLVFDLCHAGFEAEGNEISYHQLIASSFILNECQGPEQFTIYPWVHTFSNHLTRENHLRGYKVPDVHPATALAAAGPNRGLMTMCASDFLCLYGDDEHKEQYDSVACSFFLDTAPNLIRYLEVIKHCLRPGGVLVNVGPLLWHFENNAPGNHGNDDDGDGDHDYKNSSGIADPGSFELANDEVMALLTRLGFVVEWLKTGIEAPPHTGLTPGWPGSQSQRTAIHRQRLAIDVRAGTAGQVDDGAGDILGLAEPPHRVRLCHLLGAARGLQQPVGHLAREEARAERVDGDVAGAELDREVAAEVQNGGLGGRVAVGAVVAEAAEAEAGDGRGDDDARGVGDGAALLQEWRELADGVEHAAHVEVHDLGKRLVGVLVKRRAPGRARVGEEDVDVLRVLADLGEQVPDARDRGRVRRHGDDLGAGREVGLRLQGLDGFLAGLGLA</sequence>
<dbReference type="Pfam" id="PF07942">
    <property type="entry name" value="CARME"/>
    <property type="match status" value="1"/>
</dbReference>
<evidence type="ECO:0000256" key="6">
    <source>
        <dbReference type="SAM" id="MobiDB-lite"/>
    </source>
</evidence>
<evidence type="ECO:0000313" key="7">
    <source>
        <dbReference type="EMBL" id="ATY58462.1"/>
    </source>
</evidence>
<feature type="region of interest" description="Disordered" evidence="6">
    <location>
        <begin position="1"/>
        <end position="29"/>
    </location>
</feature>
<dbReference type="OrthoDB" id="978at2759"/>
<name>A0A2H4S5U0_CORMI</name>
<evidence type="ECO:0000256" key="5">
    <source>
        <dbReference type="ARBA" id="ARBA00022691"/>
    </source>
</evidence>
<dbReference type="InterPro" id="IPR012901">
    <property type="entry name" value="CARME"/>
</dbReference>
<evidence type="ECO:0000256" key="4">
    <source>
        <dbReference type="ARBA" id="ARBA00022679"/>
    </source>
</evidence>
<dbReference type="EMBL" id="CP023322">
    <property type="protein sequence ID" value="ATY58462.1"/>
    <property type="molecule type" value="Genomic_DNA"/>
</dbReference>